<organism evidence="1 2">
    <name type="scientific">Streptomyces luteolus</name>
    <dbReference type="NCBI Taxonomy" id="3043615"/>
    <lineage>
        <taxon>Bacteria</taxon>
        <taxon>Bacillati</taxon>
        <taxon>Actinomycetota</taxon>
        <taxon>Actinomycetes</taxon>
        <taxon>Kitasatosporales</taxon>
        <taxon>Streptomycetaceae</taxon>
        <taxon>Streptomyces</taxon>
    </lineage>
</organism>
<sequence length="102" mass="11371">MTEPNELRLLPWSGPEGKPCYLSTDDRGGYMSRLADNMESVQLDSAEELLEGATETVNDQDTAIEELRHLARDLTGALRDVLRVAASRGHLLTLTEPREPTY</sequence>
<accession>A0ABT6T1U7</accession>
<evidence type="ECO:0000313" key="1">
    <source>
        <dbReference type="EMBL" id="MDI3420867.1"/>
    </source>
</evidence>
<proteinExistence type="predicted"/>
<protein>
    <submittedName>
        <fullName evidence="1">Uncharacterized protein</fullName>
    </submittedName>
</protein>
<reference evidence="1 2" key="1">
    <citation type="submission" date="2023-05" db="EMBL/GenBank/DDBJ databases">
        <title>Draft genome sequence of Streptomyces sp. B-S-A12 isolated from a cave soil in Thailand.</title>
        <authorList>
            <person name="Chamroensaksri N."/>
            <person name="Muangham S."/>
        </authorList>
    </citation>
    <scope>NUCLEOTIDE SEQUENCE [LARGE SCALE GENOMIC DNA]</scope>
    <source>
        <strain evidence="1 2">B-S-A12</strain>
    </source>
</reference>
<dbReference type="RefSeq" id="WP_282536739.1">
    <property type="nucleotide sequence ID" value="NZ_JASCIS010000020.1"/>
</dbReference>
<comment type="caution">
    <text evidence="1">The sequence shown here is derived from an EMBL/GenBank/DDBJ whole genome shotgun (WGS) entry which is preliminary data.</text>
</comment>
<dbReference type="Proteomes" id="UP001237105">
    <property type="component" value="Unassembled WGS sequence"/>
</dbReference>
<dbReference type="EMBL" id="JASCIS010000020">
    <property type="protein sequence ID" value="MDI3420867.1"/>
    <property type="molecule type" value="Genomic_DNA"/>
</dbReference>
<keyword evidence="2" id="KW-1185">Reference proteome</keyword>
<gene>
    <name evidence="1" type="ORF">QIT00_20300</name>
</gene>
<name>A0ABT6T1U7_9ACTN</name>
<evidence type="ECO:0000313" key="2">
    <source>
        <dbReference type="Proteomes" id="UP001237105"/>
    </source>
</evidence>